<evidence type="ECO:0000313" key="3">
    <source>
        <dbReference type="EMBL" id="MEB8339195.1"/>
    </source>
</evidence>
<feature type="domain" description="HTH marR-type" evidence="2">
    <location>
        <begin position="22"/>
        <end position="155"/>
    </location>
</feature>
<reference evidence="3 4" key="1">
    <citation type="submission" date="2022-10" db="EMBL/GenBank/DDBJ databases">
        <authorList>
            <person name="Xie J."/>
            <person name="Shen N."/>
        </authorList>
    </citation>
    <scope>NUCLEOTIDE SEQUENCE [LARGE SCALE GENOMIC DNA]</scope>
    <source>
        <strain evidence="3 4">YIM65594</strain>
    </source>
</reference>
<organism evidence="3 4">
    <name type="scientific">Streptomyces endophyticus</name>
    <dbReference type="NCBI Taxonomy" id="714166"/>
    <lineage>
        <taxon>Bacteria</taxon>
        <taxon>Bacillati</taxon>
        <taxon>Actinomycetota</taxon>
        <taxon>Actinomycetes</taxon>
        <taxon>Kitasatosporales</taxon>
        <taxon>Streptomycetaceae</taxon>
        <taxon>Streptomyces</taxon>
    </lineage>
</organism>
<gene>
    <name evidence="3" type="ORF">OKJ99_17005</name>
</gene>
<dbReference type="SUPFAM" id="SSF46785">
    <property type="entry name" value="Winged helix' DNA-binding domain"/>
    <property type="match status" value="1"/>
</dbReference>
<dbReference type="PROSITE" id="PS50995">
    <property type="entry name" value="HTH_MARR_2"/>
    <property type="match status" value="1"/>
</dbReference>
<dbReference type="PANTHER" id="PTHR33164">
    <property type="entry name" value="TRANSCRIPTIONAL REGULATOR, MARR FAMILY"/>
    <property type="match status" value="1"/>
</dbReference>
<evidence type="ECO:0000259" key="2">
    <source>
        <dbReference type="PROSITE" id="PS50995"/>
    </source>
</evidence>
<dbReference type="SMART" id="SM00347">
    <property type="entry name" value="HTH_MARR"/>
    <property type="match status" value="1"/>
</dbReference>
<feature type="region of interest" description="Disordered" evidence="1">
    <location>
        <begin position="1"/>
        <end position="20"/>
    </location>
</feature>
<dbReference type="InterPro" id="IPR036390">
    <property type="entry name" value="WH_DNA-bd_sf"/>
</dbReference>
<dbReference type="PANTHER" id="PTHR33164:SF106">
    <property type="entry name" value="TRANSCRIPTIONAL REGULATORY PROTEIN"/>
    <property type="match status" value="1"/>
</dbReference>
<proteinExistence type="predicted"/>
<keyword evidence="4" id="KW-1185">Reference proteome</keyword>
<name>A0ABU6F754_9ACTN</name>
<dbReference type="Gene3D" id="1.10.10.10">
    <property type="entry name" value="Winged helix-like DNA-binding domain superfamily/Winged helix DNA-binding domain"/>
    <property type="match status" value="1"/>
</dbReference>
<dbReference type="InterPro" id="IPR039422">
    <property type="entry name" value="MarR/SlyA-like"/>
</dbReference>
<dbReference type="InterPro" id="IPR000835">
    <property type="entry name" value="HTH_MarR-typ"/>
</dbReference>
<feature type="compositionally biased region" description="Gly residues" evidence="1">
    <location>
        <begin position="1"/>
        <end position="12"/>
    </location>
</feature>
<sequence>MVGVGGQTGETGEGAASAPSDLRHLGVELRRLNGEIARVVHSFATGQGLHPTDVHALAVVLDSTEPVTPSVLRRRLGLTSGAVSACVDRLERAGHLRRVRESVDRRVVHLQYVPGAQAQARKYFGPLAEAADRVRGEFSAAELDVVVRFLGSLNEELAAVKSPRA</sequence>
<dbReference type="Pfam" id="PF12802">
    <property type="entry name" value="MarR_2"/>
    <property type="match status" value="1"/>
</dbReference>
<dbReference type="Proteomes" id="UP001354931">
    <property type="component" value="Unassembled WGS sequence"/>
</dbReference>
<comment type="caution">
    <text evidence="3">The sequence shown here is derived from an EMBL/GenBank/DDBJ whole genome shotgun (WGS) entry which is preliminary data.</text>
</comment>
<dbReference type="InterPro" id="IPR036388">
    <property type="entry name" value="WH-like_DNA-bd_sf"/>
</dbReference>
<evidence type="ECO:0000256" key="1">
    <source>
        <dbReference type="SAM" id="MobiDB-lite"/>
    </source>
</evidence>
<dbReference type="EMBL" id="JAOZYC010000111">
    <property type="protein sequence ID" value="MEB8339195.1"/>
    <property type="molecule type" value="Genomic_DNA"/>
</dbReference>
<accession>A0ABU6F754</accession>
<protein>
    <submittedName>
        <fullName evidence="3">MarR family winged helix-turn-helix transcriptional regulator</fullName>
    </submittedName>
</protein>
<evidence type="ECO:0000313" key="4">
    <source>
        <dbReference type="Proteomes" id="UP001354931"/>
    </source>
</evidence>